<dbReference type="Pfam" id="PF00027">
    <property type="entry name" value="cNMP_binding"/>
    <property type="match status" value="1"/>
</dbReference>
<dbReference type="CDD" id="cd00038">
    <property type="entry name" value="CAP_ED"/>
    <property type="match status" value="1"/>
</dbReference>
<dbReference type="eggNOG" id="COG0664">
    <property type="taxonomic scope" value="Bacteria"/>
</dbReference>
<dbReference type="PANTHER" id="PTHR45743:SF2">
    <property type="entry name" value="POTASSIUM CHANNEL AKT1"/>
    <property type="match status" value="1"/>
</dbReference>
<dbReference type="GO" id="GO:0005249">
    <property type="term" value="F:voltage-gated potassium channel activity"/>
    <property type="evidence" value="ECO:0007669"/>
    <property type="project" value="InterPro"/>
</dbReference>
<evidence type="ECO:0000313" key="3">
    <source>
        <dbReference type="EMBL" id="ADL34166.1"/>
    </source>
</evidence>
<protein>
    <submittedName>
        <fullName evidence="3">cNMP binding domain-containing protein</fullName>
    </submittedName>
</protein>
<evidence type="ECO:0000259" key="2">
    <source>
        <dbReference type="PROSITE" id="PS50042"/>
    </source>
</evidence>
<reference evidence="3 4" key="1">
    <citation type="journal article" date="2010" name="PLoS ONE">
        <title>The glycobiome of the rumen bacterium Butyrivibrio proteoclasticus B316(T) highlights adaptation to a polysaccharide-rich environment.</title>
        <authorList>
            <person name="Kelly W.J."/>
            <person name="Leahy S.C."/>
            <person name="Altermann E."/>
            <person name="Yeoman C.J."/>
            <person name="Dunne J.C."/>
            <person name="Kong Z."/>
            <person name="Pacheco D.M."/>
            <person name="Li D."/>
            <person name="Noel S.J."/>
            <person name="Moon C.D."/>
            <person name="Cookson A.L."/>
            <person name="Attwood G.T."/>
        </authorList>
    </citation>
    <scope>NUCLEOTIDE SEQUENCE [LARGE SCALE GENOMIC DNA]</scope>
    <source>
        <strain evidence="4">ATCC 51982 / DSM 14932 / B316</strain>
    </source>
</reference>
<dbReference type="InterPro" id="IPR018490">
    <property type="entry name" value="cNMP-bd_dom_sf"/>
</dbReference>
<dbReference type="STRING" id="515622.bpr_I1429"/>
<dbReference type="Gene3D" id="2.60.120.10">
    <property type="entry name" value="Jelly Rolls"/>
    <property type="match status" value="1"/>
</dbReference>
<dbReference type="HOGENOM" id="CLU_1406436_0_0_9"/>
<dbReference type="RefSeq" id="WP_013280820.1">
    <property type="nucleotide sequence ID" value="NC_014387.1"/>
</dbReference>
<feature type="domain" description="Cyclic nucleotide-binding" evidence="2">
    <location>
        <begin position="17"/>
        <end position="118"/>
    </location>
</feature>
<dbReference type="SUPFAM" id="SSF51206">
    <property type="entry name" value="cAMP-binding domain-like"/>
    <property type="match status" value="1"/>
</dbReference>
<dbReference type="PROSITE" id="PS50042">
    <property type="entry name" value="CNMP_BINDING_3"/>
    <property type="match status" value="1"/>
</dbReference>
<dbReference type="InterPro" id="IPR000595">
    <property type="entry name" value="cNMP-bd_dom"/>
</dbReference>
<gene>
    <name evidence="3" type="ordered locus">bpr_I1429</name>
</gene>
<keyword evidence="1" id="KW-0175">Coiled coil</keyword>
<evidence type="ECO:0000313" key="4">
    <source>
        <dbReference type="Proteomes" id="UP000001299"/>
    </source>
</evidence>
<accession>E0RUX5</accession>
<keyword evidence="4" id="KW-1185">Reference proteome</keyword>
<dbReference type="InterPro" id="IPR045319">
    <property type="entry name" value="KAT/AKT"/>
</dbReference>
<sequence>MVKEFDENSVTIRNQIYDVPQGMTILKEGEINLDMYKILKGHVEMYTGYGTENEVLLGLLGPGTCFGEFGILTKKPAIYTIIAYSNLKILRVTEELMMDFMKANPENVLQIMKNMANNMMRMQHQIGQLTTEIAELSNDLNNSENYKTSDMIKNMLRSYAIYDNNSSGDEQTDNVPGMKYLDKEHRQKSLARP</sequence>
<dbReference type="PANTHER" id="PTHR45743">
    <property type="entry name" value="POTASSIUM CHANNEL AKT1"/>
    <property type="match status" value="1"/>
</dbReference>
<dbReference type="Proteomes" id="UP000001299">
    <property type="component" value="Chromosome 1"/>
</dbReference>
<organism evidence="3 4">
    <name type="scientific">Butyrivibrio proteoclasticus (strain ATCC 51982 / DSM 14932 / B316)</name>
    <name type="common">Clostridium proteoclasticum</name>
    <dbReference type="NCBI Taxonomy" id="515622"/>
    <lineage>
        <taxon>Bacteria</taxon>
        <taxon>Bacillati</taxon>
        <taxon>Bacillota</taxon>
        <taxon>Clostridia</taxon>
        <taxon>Lachnospirales</taxon>
        <taxon>Lachnospiraceae</taxon>
        <taxon>Butyrivibrio</taxon>
    </lineage>
</organism>
<evidence type="ECO:0000256" key="1">
    <source>
        <dbReference type="SAM" id="Coils"/>
    </source>
</evidence>
<dbReference type="KEGG" id="bpb:bpr_I1429"/>
<dbReference type="InterPro" id="IPR014710">
    <property type="entry name" value="RmlC-like_jellyroll"/>
</dbReference>
<name>E0RUX5_BUTPB</name>
<proteinExistence type="predicted"/>
<dbReference type="AlphaFoldDB" id="E0RUX5"/>
<feature type="coiled-coil region" evidence="1">
    <location>
        <begin position="112"/>
        <end position="146"/>
    </location>
</feature>
<dbReference type="EMBL" id="CP001810">
    <property type="protein sequence ID" value="ADL34166.1"/>
    <property type="molecule type" value="Genomic_DNA"/>
</dbReference>